<organism evidence="10 11">
    <name type="scientific">Holothuria leucospilota</name>
    <name type="common">Black long sea cucumber</name>
    <name type="synonym">Mertensiothuria leucospilota</name>
    <dbReference type="NCBI Taxonomy" id="206669"/>
    <lineage>
        <taxon>Eukaryota</taxon>
        <taxon>Metazoa</taxon>
        <taxon>Echinodermata</taxon>
        <taxon>Eleutherozoa</taxon>
        <taxon>Echinozoa</taxon>
        <taxon>Holothuroidea</taxon>
        <taxon>Aspidochirotacea</taxon>
        <taxon>Aspidochirotida</taxon>
        <taxon>Holothuriidae</taxon>
        <taxon>Holothuria</taxon>
    </lineage>
</organism>
<evidence type="ECO:0000256" key="9">
    <source>
        <dbReference type="SAM" id="MobiDB-lite"/>
    </source>
</evidence>
<evidence type="ECO:0000256" key="3">
    <source>
        <dbReference type="ARBA" id="ARBA00022490"/>
    </source>
</evidence>
<dbReference type="OrthoDB" id="294378at2759"/>
<feature type="region of interest" description="Disordered" evidence="9">
    <location>
        <begin position="638"/>
        <end position="703"/>
    </location>
</feature>
<evidence type="ECO:0000256" key="1">
    <source>
        <dbReference type="ARBA" id="ARBA00004230"/>
    </source>
</evidence>
<sequence>MATKGRGKEKKGSKKEKVVEETPPVVEEKKEDEGEENGDDKVAEEQSAEVQETPKEPTPPPEPDEPSLAYLIVEHYEGETVRGLYDGDGIAYFCGGHVYKGQFYKGMMHGKGTYTWGDGVVYEGDFTDNEITGKGTYLWPDSSTYEGEVLNGKRHGHGTFRCMASPASYTGQWQMGLRHGTGIIRYDTDGLSFYEGDWVNNKRHGYGVRRYRSGNVYEGEWADNNRHGQGVMRWVDLNQTYNGQWENGVQNGHGEHTWYLRRLPNSQYPMRNQYIGDLLYGKRHGYGVMLYANGAKYEGDWLDDKKSGRGVFTFKNGRIFEGIFVEDRMADYPDFVMDGTVTPDISEIRTRTPDPAGPAAGNLTSRSDDSRNTLGPSLTLDIDHLLKQFTDTEREDELQQVMFVVLRHITVLKKAYNFYSSLGHDASPDNTFIMTRLQFWRMLKDCRFHILDATLAEIDRILAVAKDSGNIHSPLDKLLMREYLNNLVTLSYHLYKEDCPENEQSVISWCFDHAIRENIIPYACDVQGNFLYEPSRAINALGYMDKCWHVYKSVCKPNKHPPHDDTLKMREFLFMLKDYGLVNERLTPKRILQILSADDPAAYDSDSCNLELEMTFLDFFEALIGCAMIYVTEEVVKDPTTPRPSTVVSHTQTSYSTTSRATTSHESQNAESEDPGSQGLASSHHGSIAEGASPRGNEGSVSAVTRKESLADGLPTNQEGQDSEVAVTDAAQDNVAGQVSEVKNLDNETETKAVSIHSQPGAVPGLEGQAVTQAPHLLQSMLSLGGEEIADQEVQADEEMDEATRDFNFWTHQINIFFLRKLFPAYEHMQDVIALSLKIKAEKQLAAEVEREKKEAAMAASQQAQKVAEEKGNLPHEAPDQESSAVETTGIVKGEESRSEVSQSKGK</sequence>
<dbReference type="Proteomes" id="UP001152320">
    <property type="component" value="Chromosome 11"/>
</dbReference>
<dbReference type="Gene3D" id="2.20.110.10">
    <property type="entry name" value="Histone H3 K4-specific methyltransferase SET7/9 N-terminal domain"/>
    <property type="match status" value="4"/>
</dbReference>
<feature type="region of interest" description="Disordered" evidence="9">
    <location>
        <begin position="1"/>
        <end position="66"/>
    </location>
</feature>
<evidence type="ECO:0000256" key="2">
    <source>
        <dbReference type="ARBA" id="ARBA00004430"/>
    </source>
</evidence>
<feature type="compositionally biased region" description="Basic and acidic residues" evidence="9">
    <location>
        <begin position="15"/>
        <end position="32"/>
    </location>
</feature>
<comment type="subcellular location">
    <subcellularLocation>
        <location evidence="1">Cell projection</location>
        <location evidence="1">Cilium</location>
        <location evidence="1">Flagellum</location>
    </subcellularLocation>
    <subcellularLocation>
        <location evidence="2">Cytoplasm</location>
        <location evidence="2">Cytoskeleton</location>
        <location evidence="2">Cilium axoneme</location>
    </subcellularLocation>
</comment>
<dbReference type="Pfam" id="PF02493">
    <property type="entry name" value="MORN"/>
    <property type="match status" value="9"/>
</dbReference>
<feature type="region of interest" description="Disordered" evidence="9">
    <location>
        <begin position="349"/>
        <end position="372"/>
    </location>
</feature>
<keyword evidence="7" id="KW-0206">Cytoskeleton</keyword>
<feature type="compositionally biased region" description="Basic and acidic residues" evidence="9">
    <location>
        <begin position="867"/>
        <end position="879"/>
    </location>
</feature>
<reference evidence="10" key="1">
    <citation type="submission" date="2021-10" db="EMBL/GenBank/DDBJ databases">
        <title>Tropical sea cucumber genome reveals ecological adaptation and Cuvierian tubules defense mechanism.</title>
        <authorList>
            <person name="Chen T."/>
        </authorList>
    </citation>
    <scope>NUCLEOTIDE SEQUENCE</scope>
    <source>
        <strain evidence="10">Nanhai2018</strain>
        <tissue evidence="10">Muscle</tissue>
    </source>
</reference>
<dbReference type="AlphaFoldDB" id="A0A9Q1BW24"/>
<dbReference type="PANTHER" id="PTHR46613">
    <property type="entry name" value="RADIAL SPOKE HEAD 10 HOMOLOG B-RELATED"/>
    <property type="match status" value="1"/>
</dbReference>
<dbReference type="PANTHER" id="PTHR46613:SF1">
    <property type="entry name" value="RADIAL SPOKE HEAD 10 HOMOLOG B-RELATED"/>
    <property type="match status" value="1"/>
</dbReference>
<keyword evidence="4" id="KW-0677">Repeat</keyword>
<name>A0A9Q1BW24_HOLLE</name>
<evidence type="ECO:0000256" key="8">
    <source>
        <dbReference type="ARBA" id="ARBA00023273"/>
    </source>
</evidence>
<keyword evidence="6" id="KW-0969">Cilium</keyword>
<feature type="region of interest" description="Disordered" evidence="9">
    <location>
        <begin position="856"/>
        <end position="907"/>
    </location>
</feature>
<gene>
    <name evidence="10" type="ORF">HOLleu_23944</name>
</gene>
<accession>A0A9Q1BW24</accession>
<dbReference type="GO" id="GO:0031514">
    <property type="term" value="C:motile cilium"/>
    <property type="evidence" value="ECO:0007669"/>
    <property type="project" value="UniProtKB-SubCell"/>
</dbReference>
<comment type="caution">
    <text evidence="10">The sequence shown here is derived from an EMBL/GenBank/DDBJ whole genome shotgun (WGS) entry which is preliminary data.</text>
</comment>
<keyword evidence="5" id="KW-0282">Flagellum</keyword>
<dbReference type="SUPFAM" id="SSF82185">
    <property type="entry name" value="Histone H3 K4-specific methyltransferase SET7/9 N-terminal domain"/>
    <property type="match status" value="3"/>
</dbReference>
<evidence type="ECO:0000313" key="10">
    <source>
        <dbReference type="EMBL" id="KAJ8033634.1"/>
    </source>
</evidence>
<dbReference type="InterPro" id="IPR003409">
    <property type="entry name" value="MORN"/>
</dbReference>
<dbReference type="SMART" id="SM00698">
    <property type="entry name" value="MORN"/>
    <property type="match status" value="10"/>
</dbReference>
<proteinExistence type="predicted"/>
<feature type="compositionally biased region" description="Low complexity" evidence="9">
    <location>
        <begin position="651"/>
        <end position="664"/>
    </location>
</feature>
<evidence type="ECO:0000313" key="11">
    <source>
        <dbReference type="Proteomes" id="UP001152320"/>
    </source>
</evidence>
<keyword evidence="3" id="KW-0963">Cytoplasm</keyword>
<evidence type="ECO:0000256" key="5">
    <source>
        <dbReference type="ARBA" id="ARBA00022846"/>
    </source>
</evidence>
<dbReference type="GO" id="GO:0005930">
    <property type="term" value="C:axoneme"/>
    <property type="evidence" value="ECO:0007669"/>
    <property type="project" value="UniProtKB-SubCell"/>
</dbReference>
<dbReference type="EMBL" id="JAIZAY010000011">
    <property type="protein sequence ID" value="KAJ8033634.1"/>
    <property type="molecule type" value="Genomic_DNA"/>
</dbReference>
<keyword evidence="8" id="KW-0966">Cell projection</keyword>
<evidence type="ECO:0000256" key="7">
    <source>
        <dbReference type="ARBA" id="ARBA00023212"/>
    </source>
</evidence>
<evidence type="ECO:0000256" key="6">
    <source>
        <dbReference type="ARBA" id="ARBA00023069"/>
    </source>
</evidence>
<protein>
    <submittedName>
        <fullName evidence="10">Radial spoke head 10-like B</fullName>
    </submittedName>
</protein>
<feature type="compositionally biased region" description="Basic residues" evidence="9">
    <location>
        <begin position="1"/>
        <end position="14"/>
    </location>
</feature>
<keyword evidence="11" id="KW-1185">Reference proteome</keyword>
<evidence type="ECO:0000256" key="4">
    <source>
        <dbReference type="ARBA" id="ARBA00022737"/>
    </source>
</evidence>